<evidence type="ECO:0000313" key="2">
    <source>
        <dbReference type="Proteomes" id="UP000339249"/>
    </source>
</evidence>
<sequence length="30" mass="3490">MLFTPPLRSAVLIKRYKRFLADVVTPDGRE</sequence>
<dbReference type="EMBL" id="CABDVU010000001">
    <property type="protein sequence ID" value="VTN14111.1"/>
    <property type="molecule type" value="Genomic_DNA"/>
</dbReference>
<reference evidence="1 2" key="1">
    <citation type="submission" date="2019-04" db="EMBL/GenBank/DDBJ databases">
        <authorList>
            <consortium name="Pathogen Informatics"/>
        </authorList>
    </citation>
    <scope>NUCLEOTIDE SEQUENCE [LARGE SCALE GENOMIC DNA]</scope>
    <source>
        <strain evidence="1 2">NCTC9185</strain>
    </source>
</reference>
<organism evidence="1 2">
    <name type="scientific">Raoultella terrigena</name>
    <name type="common">Klebsiella terrigena</name>
    <dbReference type="NCBI Taxonomy" id="577"/>
    <lineage>
        <taxon>Bacteria</taxon>
        <taxon>Pseudomonadati</taxon>
        <taxon>Pseudomonadota</taxon>
        <taxon>Gammaproteobacteria</taxon>
        <taxon>Enterobacterales</taxon>
        <taxon>Enterobacteriaceae</taxon>
        <taxon>Klebsiella/Raoultella group</taxon>
        <taxon>Raoultella</taxon>
    </lineage>
</organism>
<name>A0A4U9D8X4_RAOTE</name>
<dbReference type="Proteomes" id="UP000339249">
    <property type="component" value="Unassembled WGS sequence"/>
</dbReference>
<gene>
    <name evidence="1" type="primary">sfsA_2</name>
    <name evidence="1" type="ORF">NCTC9185_06163</name>
</gene>
<dbReference type="Gene3D" id="2.40.50.580">
    <property type="match status" value="1"/>
</dbReference>
<protein>
    <submittedName>
        <fullName evidence="1">Sugar fermentation stimulation protein A</fullName>
    </submittedName>
</protein>
<dbReference type="AlphaFoldDB" id="A0A4U9D8X4"/>
<accession>A0A4U9D8X4</accession>
<proteinExistence type="predicted"/>
<evidence type="ECO:0000313" key="1">
    <source>
        <dbReference type="EMBL" id="VTN14111.1"/>
    </source>
</evidence>